<evidence type="ECO:0000313" key="1">
    <source>
        <dbReference type="EMBL" id="CCD33943.1"/>
    </source>
</evidence>
<protein>
    <submittedName>
        <fullName evidence="1">Uncharacterized protein</fullName>
    </submittedName>
</protein>
<gene>
    <name evidence="1" type="ORF">BofuT4_uP051330.1</name>
</gene>
<reference evidence="2" key="1">
    <citation type="journal article" date="2011" name="PLoS Genet.">
        <title>Genomic analysis of the necrotrophic fungal pathogens Sclerotinia sclerotiorum and Botrytis cinerea.</title>
        <authorList>
            <person name="Amselem J."/>
            <person name="Cuomo C.A."/>
            <person name="van Kan J.A."/>
            <person name="Viaud M."/>
            <person name="Benito E.P."/>
            <person name="Couloux A."/>
            <person name="Coutinho P.M."/>
            <person name="de Vries R.P."/>
            <person name="Dyer P.S."/>
            <person name="Fillinger S."/>
            <person name="Fournier E."/>
            <person name="Gout L."/>
            <person name="Hahn M."/>
            <person name="Kohn L."/>
            <person name="Lapalu N."/>
            <person name="Plummer K.M."/>
            <person name="Pradier J.M."/>
            <person name="Quevillon E."/>
            <person name="Sharon A."/>
            <person name="Simon A."/>
            <person name="ten Have A."/>
            <person name="Tudzynski B."/>
            <person name="Tudzynski P."/>
            <person name="Wincker P."/>
            <person name="Andrew M."/>
            <person name="Anthouard V."/>
            <person name="Beever R.E."/>
            <person name="Beffa R."/>
            <person name="Benoit I."/>
            <person name="Bouzid O."/>
            <person name="Brault B."/>
            <person name="Chen Z."/>
            <person name="Choquer M."/>
            <person name="Collemare J."/>
            <person name="Cotton P."/>
            <person name="Danchin E.G."/>
            <person name="Da Silva C."/>
            <person name="Gautier A."/>
            <person name="Giraud C."/>
            <person name="Giraud T."/>
            <person name="Gonzalez C."/>
            <person name="Grossetete S."/>
            <person name="Guldener U."/>
            <person name="Henrissat B."/>
            <person name="Howlett B.J."/>
            <person name="Kodira C."/>
            <person name="Kretschmer M."/>
            <person name="Lappartient A."/>
            <person name="Leroch M."/>
            <person name="Levis C."/>
            <person name="Mauceli E."/>
            <person name="Neuveglise C."/>
            <person name="Oeser B."/>
            <person name="Pearson M."/>
            <person name="Poulain J."/>
            <person name="Poussereau N."/>
            <person name="Quesneville H."/>
            <person name="Rascle C."/>
            <person name="Schumacher J."/>
            <person name="Segurens B."/>
            <person name="Sexton A."/>
            <person name="Silva E."/>
            <person name="Sirven C."/>
            <person name="Soanes D.M."/>
            <person name="Talbot N.J."/>
            <person name="Templeton M."/>
            <person name="Yandava C."/>
            <person name="Yarden O."/>
            <person name="Zeng Q."/>
            <person name="Rollins J.A."/>
            <person name="Lebrun M.H."/>
            <person name="Dickman M."/>
        </authorList>
    </citation>
    <scope>NUCLEOTIDE SEQUENCE [LARGE SCALE GENOMIC DNA]</scope>
    <source>
        <strain evidence="2">T4</strain>
    </source>
</reference>
<dbReference type="InParanoid" id="G2XWV6"/>
<sequence>MLHVSTASSVIWDDFARCMLACPPEGIGDDLGIDEGRKGGSSHDTTSVNGQWSMVNGQWSITPTYLSLDGNTFI</sequence>
<evidence type="ECO:0000313" key="2">
    <source>
        <dbReference type="Proteomes" id="UP000008177"/>
    </source>
</evidence>
<accession>G2XWV6</accession>
<proteinExistence type="predicted"/>
<organism evidence="1 2">
    <name type="scientific">Botryotinia fuckeliana (strain T4)</name>
    <name type="common">Noble rot fungus</name>
    <name type="synonym">Botrytis cinerea</name>
    <dbReference type="NCBI Taxonomy" id="999810"/>
    <lineage>
        <taxon>Eukaryota</taxon>
        <taxon>Fungi</taxon>
        <taxon>Dikarya</taxon>
        <taxon>Ascomycota</taxon>
        <taxon>Pezizomycotina</taxon>
        <taxon>Leotiomycetes</taxon>
        <taxon>Helotiales</taxon>
        <taxon>Sclerotiniaceae</taxon>
        <taxon>Botrytis</taxon>
    </lineage>
</organism>
<dbReference type="HOGENOM" id="CLU_2687507_0_0_1"/>
<dbReference type="Proteomes" id="UP000008177">
    <property type="component" value="Unplaced contigs"/>
</dbReference>
<dbReference type="AlphaFoldDB" id="G2XWV6"/>
<dbReference type="EMBL" id="FQ790273">
    <property type="protein sequence ID" value="CCD33943.1"/>
    <property type="molecule type" value="Genomic_DNA"/>
</dbReference>
<name>G2XWV6_BOTF4</name>